<reference evidence="10 11" key="2">
    <citation type="journal article" date="2023" name="MicrobiologyOpen">
        <title>Genomics of the tumorigenes clade of the family Rhizobiaceae and description of Rhizobium rhododendri sp. nov.</title>
        <authorList>
            <person name="Kuzmanovic N."/>
            <person name="diCenzo G.C."/>
            <person name="Bunk B."/>
            <person name="Sproeer C."/>
            <person name="Fruehling A."/>
            <person name="Neumann-Schaal M."/>
            <person name="Overmann J."/>
            <person name="Smalla K."/>
        </authorList>
    </citation>
    <scope>NUCLEOTIDE SEQUENCE [LARGE SCALE GENOMIC DNA]</scope>
    <source>
        <strain evidence="11">rho-6.2</strain>
        <plasmid evidence="10 11">unnamed1</plasmid>
    </source>
</reference>
<feature type="transmembrane region" description="Helical" evidence="9">
    <location>
        <begin position="194"/>
        <end position="211"/>
    </location>
</feature>
<name>A0ABY8IRF3_9HYPH</name>
<evidence type="ECO:0000256" key="3">
    <source>
        <dbReference type="ARBA" id="ARBA00022475"/>
    </source>
</evidence>
<comment type="similarity">
    <text evidence="1 9">Belongs to the KdgT transporter family.</text>
</comment>
<feature type="transmembrane region" description="Helical" evidence="9">
    <location>
        <begin position="256"/>
        <end position="278"/>
    </location>
</feature>
<dbReference type="HAMAP" id="MF_00070">
    <property type="entry name" value="KdgT"/>
    <property type="match status" value="1"/>
</dbReference>
<feature type="transmembrane region" description="Helical" evidence="9">
    <location>
        <begin position="290"/>
        <end position="311"/>
    </location>
</feature>
<evidence type="ECO:0000256" key="1">
    <source>
        <dbReference type="ARBA" id="ARBA00006430"/>
    </source>
</evidence>
<feature type="transmembrane region" description="Helical" evidence="9">
    <location>
        <begin position="104"/>
        <end position="129"/>
    </location>
</feature>
<evidence type="ECO:0000256" key="9">
    <source>
        <dbReference type="HAMAP-Rule" id="MF_00070"/>
    </source>
</evidence>
<feature type="transmembrane region" description="Helical" evidence="9">
    <location>
        <begin position="141"/>
        <end position="164"/>
    </location>
</feature>
<feature type="transmembrane region" description="Helical" evidence="9">
    <location>
        <begin position="12"/>
        <end position="29"/>
    </location>
</feature>
<comment type="catalytic activity">
    <reaction evidence="9">
        <text>2-dehydro-3-deoxy-D-gluconate(in) + H(+)(in) = 2-dehydro-3-deoxy-D-gluconate(out) + H(+)(out)</text>
        <dbReference type="Rhea" id="RHEA:29943"/>
        <dbReference type="ChEBI" id="CHEBI:15378"/>
        <dbReference type="ChEBI" id="CHEBI:57990"/>
    </reaction>
</comment>
<comment type="function">
    <text evidence="9">Catalyzes the proton-dependent uptake of 2-keto-3-deoxygluconate (KDG) into the cell.</text>
</comment>
<reference evidence="10 11" key="1">
    <citation type="journal article" date="2019" name="Phytopathology">
        <title>A Novel Group of Rhizobium tumorigenes-Like Agrobacteria Associated with Crown Gall Disease of Rhododendron and Blueberry.</title>
        <authorList>
            <person name="Kuzmanovic N."/>
            <person name="Behrens P."/>
            <person name="Idczak E."/>
            <person name="Wagner S."/>
            <person name="Gotz M."/>
            <person name="Sproer C."/>
            <person name="Bunk B."/>
            <person name="Overmann J."/>
            <person name="Smalla K."/>
        </authorList>
    </citation>
    <scope>NUCLEOTIDE SEQUENCE [LARGE SCALE GENOMIC DNA]</scope>
    <source>
        <strain evidence="11">rho-6.2</strain>
    </source>
</reference>
<evidence type="ECO:0000256" key="7">
    <source>
        <dbReference type="ARBA" id="ARBA00022989"/>
    </source>
</evidence>
<feature type="transmembrane region" description="Helical" evidence="9">
    <location>
        <begin position="170"/>
        <end position="187"/>
    </location>
</feature>
<evidence type="ECO:0000256" key="2">
    <source>
        <dbReference type="ARBA" id="ARBA00022448"/>
    </source>
</evidence>
<dbReference type="Proteomes" id="UP000318939">
    <property type="component" value="Plasmid unnamed1"/>
</dbReference>
<keyword evidence="2 9" id="KW-0813">Transport</keyword>
<keyword evidence="7 9" id="KW-1133">Transmembrane helix</keyword>
<sequence>MKIKDAVDRIPGGLMLVPLLLGAVCKTFAPEAAGYFKGFTQGIMTGVIPILAVWFFCMGASIKLSSTGTVLRKSGTIVLTKFVAAAIVTFIASLILPPEGVQSGIFAGLSVLAIVCAMDMTNGGLYASLMQTYGTKEEAGAFVLTSIESGPLMSMIILGASGVAHFEPQIFIGAILPFVVGFALGNLDAKLRVLFAPGSVLMIPFFAFALGNTIDLHTLLSPLAGLGIALALAVIVLTGIPLILADKYLGGGNGTAGLAASSTAGAAAANPIAIVAVAPQFAPAAPSATALVAICIIVTSIVVPILTGFWFKKFGNNAEAANRGVDEVAAKHLDSRIDPVGNRDQPCVLPAD</sequence>
<evidence type="ECO:0000313" key="11">
    <source>
        <dbReference type="Proteomes" id="UP000318939"/>
    </source>
</evidence>
<evidence type="ECO:0000256" key="8">
    <source>
        <dbReference type="ARBA" id="ARBA00023136"/>
    </source>
</evidence>
<protein>
    <recommendedName>
        <fullName evidence="9">2-keto-3-deoxygluconate permease</fullName>
        <shortName evidence="9">KDG permease</shortName>
    </recommendedName>
</protein>
<keyword evidence="5 9" id="KW-0812">Transmembrane</keyword>
<dbReference type="InterPro" id="IPR004684">
    <property type="entry name" value="2keto-3dGluconate_permease"/>
</dbReference>
<feature type="transmembrane region" description="Helical" evidence="9">
    <location>
        <begin position="78"/>
        <end position="98"/>
    </location>
</feature>
<gene>
    <name evidence="9" type="primary">kdgT</name>
    <name evidence="10" type="ORF">PR018_22785</name>
</gene>
<evidence type="ECO:0000256" key="6">
    <source>
        <dbReference type="ARBA" id="ARBA00022847"/>
    </source>
</evidence>
<dbReference type="Pfam" id="PF03812">
    <property type="entry name" value="KdgT"/>
    <property type="match status" value="1"/>
</dbReference>
<evidence type="ECO:0000313" key="10">
    <source>
        <dbReference type="EMBL" id="WFS26055.1"/>
    </source>
</evidence>
<keyword evidence="4 9" id="KW-0762">Sugar transport</keyword>
<feature type="transmembrane region" description="Helical" evidence="9">
    <location>
        <begin position="35"/>
        <end position="57"/>
    </location>
</feature>
<proteinExistence type="inferred from homology"/>
<evidence type="ECO:0000256" key="4">
    <source>
        <dbReference type="ARBA" id="ARBA00022597"/>
    </source>
</evidence>
<dbReference type="EMBL" id="CP117268">
    <property type="protein sequence ID" value="WFS26055.1"/>
    <property type="molecule type" value="Genomic_DNA"/>
</dbReference>
<geneLocation type="plasmid" evidence="10 11">
    <name>unnamed1</name>
</geneLocation>
<comment type="subcellular location">
    <subcellularLocation>
        <location evidence="9">Cell membrane</location>
        <topology evidence="9">Multi-pass membrane protein</topology>
    </subcellularLocation>
</comment>
<keyword evidence="11" id="KW-1185">Reference proteome</keyword>
<dbReference type="RefSeq" id="WP_142831044.1">
    <property type="nucleotide sequence ID" value="NZ_CP117268.1"/>
</dbReference>
<keyword evidence="3 9" id="KW-1003">Cell membrane</keyword>
<keyword evidence="10" id="KW-0614">Plasmid</keyword>
<keyword evidence="8 9" id="KW-0472">Membrane</keyword>
<organism evidence="10 11">
    <name type="scientific">Rhizobium rhododendri</name>
    <dbReference type="NCBI Taxonomy" id="2506430"/>
    <lineage>
        <taxon>Bacteria</taxon>
        <taxon>Pseudomonadati</taxon>
        <taxon>Pseudomonadota</taxon>
        <taxon>Alphaproteobacteria</taxon>
        <taxon>Hyphomicrobiales</taxon>
        <taxon>Rhizobiaceae</taxon>
        <taxon>Rhizobium/Agrobacterium group</taxon>
        <taxon>Rhizobium</taxon>
    </lineage>
</organism>
<accession>A0ABY8IRF3</accession>
<evidence type="ECO:0000256" key="5">
    <source>
        <dbReference type="ARBA" id="ARBA00022692"/>
    </source>
</evidence>
<keyword evidence="6 9" id="KW-0769">Symport</keyword>
<feature type="transmembrane region" description="Helical" evidence="9">
    <location>
        <begin position="223"/>
        <end position="244"/>
    </location>
</feature>